<accession>A0A7X0HI47</accession>
<feature type="compositionally biased region" description="Basic and acidic residues" evidence="1">
    <location>
        <begin position="26"/>
        <end position="39"/>
    </location>
</feature>
<dbReference type="EMBL" id="JACHEM010000012">
    <property type="protein sequence ID" value="MBB6437975.1"/>
    <property type="molecule type" value="Genomic_DNA"/>
</dbReference>
<dbReference type="RefSeq" id="WP_185033768.1">
    <property type="nucleotide sequence ID" value="NZ_BNBN01000003.1"/>
</dbReference>
<organism evidence="2 3">
    <name type="scientific">Streptomyces candidus</name>
    <dbReference type="NCBI Taxonomy" id="67283"/>
    <lineage>
        <taxon>Bacteria</taxon>
        <taxon>Bacillati</taxon>
        <taxon>Actinomycetota</taxon>
        <taxon>Actinomycetes</taxon>
        <taxon>Kitasatosporales</taxon>
        <taxon>Streptomycetaceae</taxon>
        <taxon>Streptomyces</taxon>
    </lineage>
</organism>
<dbReference type="AlphaFoldDB" id="A0A7X0HI47"/>
<feature type="region of interest" description="Disordered" evidence="1">
    <location>
        <begin position="69"/>
        <end position="96"/>
    </location>
</feature>
<gene>
    <name evidence="2" type="ORF">HNQ79_004479</name>
</gene>
<evidence type="ECO:0000256" key="1">
    <source>
        <dbReference type="SAM" id="MobiDB-lite"/>
    </source>
</evidence>
<evidence type="ECO:0000313" key="3">
    <source>
        <dbReference type="Proteomes" id="UP000540423"/>
    </source>
</evidence>
<name>A0A7X0HI47_9ACTN</name>
<dbReference type="Proteomes" id="UP000540423">
    <property type="component" value="Unassembled WGS sequence"/>
</dbReference>
<evidence type="ECO:0000313" key="2">
    <source>
        <dbReference type="EMBL" id="MBB6437975.1"/>
    </source>
</evidence>
<feature type="region of interest" description="Disordered" evidence="1">
    <location>
        <begin position="1"/>
        <end position="39"/>
    </location>
</feature>
<proteinExistence type="predicted"/>
<comment type="caution">
    <text evidence="2">The sequence shown here is derived from an EMBL/GenBank/DDBJ whole genome shotgun (WGS) entry which is preliminary data.</text>
</comment>
<reference evidence="2 3" key="1">
    <citation type="submission" date="2020-08" db="EMBL/GenBank/DDBJ databases">
        <title>Genomic Encyclopedia of Type Strains, Phase IV (KMG-IV): sequencing the most valuable type-strain genomes for metagenomic binning, comparative biology and taxonomic classification.</title>
        <authorList>
            <person name="Goeker M."/>
        </authorList>
    </citation>
    <scope>NUCLEOTIDE SEQUENCE [LARGE SCALE GENOMIC DNA]</scope>
    <source>
        <strain evidence="2 3">DSM 40141</strain>
    </source>
</reference>
<keyword evidence="3" id="KW-1185">Reference proteome</keyword>
<protein>
    <submittedName>
        <fullName evidence="2">Uncharacterized protein</fullName>
    </submittedName>
</protein>
<sequence length="96" mass="10473">MTASQQHLLDAHRAARHGSRTPPAPGRHDRQTLRELGDAARDGLRFRSVAAGQPGRSFLRAACARLADRLRAARPTGTARPTRTGRTPRARTADRS</sequence>
<feature type="compositionally biased region" description="Low complexity" evidence="1">
    <location>
        <begin position="73"/>
        <end position="87"/>
    </location>
</feature>